<gene>
    <name evidence="2" type="ORF">GF068_27550</name>
</gene>
<evidence type="ECO:0000259" key="1">
    <source>
        <dbReference type="Pfam" id="PF01370"/>
    </source>
</evidence>
<dbReference type="SUPFAM" id="SSF51735">
    <property type="entry name" value="NAD(P)-binding Rossmann-fold domains"/>
    <property type="match status" value="1"/>
</dbReference>
<dbReference type="PANTHER" id="PTHR43245">
    <property type="entry name" value="BIFUNCTIONAL POLYMYXIN RESISTANCE PROTEIN ARNA"/>
    <property type="match status" value="1"/>
</dbReference>
<reference evidence="2 3" key="1">
    <citation type="submission" date="2019-10" db="EMBL/GenBank/DDBJ databases">
        <title>A soil myxobacterium in the family Polyangiaceae.</title>
        <authorList>
            <person name="Li Y."/>
            <person name="Wang J."/>
        </authorList>
    </citation>
    <scope>NUCLEOTIDE SEQUENCE [LARGE SCALE GENOMIC DNA]</scope>
    <source>
        <strain evidence="2 3">DSM 14734</strain>
    </source>
</reference>
<dbReference type="InterPro" id="IPR050177">
    <property type="entry name" value="Lipid_A_modif_metabolic_enz"/>
</dbReference>
<keyword evidence="3" id="KW-1185">Reference proteome</keyword>
<feature type="domain" description="NAD-dependent epimerase/dehydratase" evidence="1">
    <location>
        <begin position="3"/>
        <end position="224"/>
    </location>
</feature>
<dbReference type="Pfam" id="PF01370">
    <property type="entry name" value="Epimerase"/>
    <property type="match status" value="1"/>
</dbReference>
<dbReference type="PANTHER" id="PTHR43245:SF52">
    <property type="entry name" value="NAD-DEPENDENT EPIMERASE_DEHYDRATASE"/>
    <property type="match status" value="1"/>
</dbReference>
<dbReference type="RefSeq" id="WP_153822455.1">
    <property type="nucleotide sequence ID" value="NZ_WJIE01000008.1"/>
</dbReference>
<proteinExistence type="predicted"/>
<dbReference type="InterPro" id="IPR036291">
    <property type="entry name" value="NAD(P)-bd_dom_sf"/>
</dbReference>
<protein>
    <submittedName>
        <fullName evidence="2">NAD-dependent epimerase/dehydratase family protein</fullName>
    </submittedName>
</protein>
<evidence type="ECO:0000313" key="3">
    <source>
        <dbReference type="Proteomes" id="UP000440224"/>
    </source>
</evidence>
<dbReference type="CDD" id="cd05240">
    <property type="entry name" value="UDP_G4E_3_SDR_e"/>
    <property type="match status" value="1"/>
</dbReference>
<dbReference type="Gene3D" id="3.40.50.720">
    <property type="entry name" value="NAD(P)-binding Rossmann-like Domain"/>
    <property type="match status" value="1"/>
</dbReference>
<evidence type="ECO:0000313" key="2">
    <source>
        <dbReference type="EMBL" id="MRG95642.1"/>
    </source>
</evidence>
<comment type="caution">
    <text evidence="2">The sequence shown here is derived from an EMBL/GenBank/DDBJ whole genome shotgun (WGS) entry which is preliminary data.</text>
</comment>
<name>A0A6N7PTS5_9BACT</name>
<dbReference type="OrthoDB" id="9811496at2"/>
<dbReference type="Proteomes" id="UP000440224">
    <property type="component" value="Unassembled WGS sequence"/>
</dbReference>
<dbReference type="EMBL" id="WJIE01000008">
    <property type="protein sequence ID" value="MRG95642.1"/>
    <property type="molecule type" value="Genomic_DNA"/>
</dbReference>
<organism evidence="2 3">
    <name type="scientific">Polyangium spumosum</name>
    <dbReference type="NCBI Taxonomy" id="889282"/>
    <lineage>
        <taxon>Bacteria</taxon>
        <taxon>Pseudomonadati</taxon>
        <taxon>Myxococcota</taxon>
        <taxon>Polyangia</taxon>
        <taxon>Polyangiales</taxon>
        <taxon>Polyangiaceae</taxon>
        <taxon>Polyangium</taxon>
    </lineage>
</organism>
<accession>A0A6N7PTS5</accession>
<dbReference type="InterPro" id="IPR001509">
    <property type="entry name" value="Epimerase_deHydtase"/>
</dbReference>
<dbReference type="AlphaFoldDB" id="A0A6N7PTS5"/>
<sequence length="308" mass="34242">MRVLIPGIGGVLGQRVARRLLEQGHEVIGIDRRPWLDAPPGIELYNVDIRKRAAEDVFRKRRPQAVIHMATVTHLVEKTAERYRINLGGTRAVFEHCRDWGVEHAIFVGRHTYYGAAADSPLYHKEEDPPMAVTTFPELADLVAADLYACTALWRVPNLVTTVLRMVYTLGPTGHGTLATFLRGRHVPMVLGFDPLFHFMHEDDVTTAICLALEKRVQGVYNVAGPQPVPLSVVVRGTARSPIPLPEIAFRAALGRFGLPRLPPGALAHIKYPVVVDSEAFRAATGFVHQVDEVRAMEEYRNAFPVRG</sequence>